<dbReference type="EMBL" id="SDMK01000001">
    <property type="protein sequence ID" value="RXS97453.1"/>
    <property type="molecule type" value="Genomic_DNA"/>
</dbReference>
<name>A0A4Q1SJ52_9BACT</name>
<evidence type="ECO:0000313" key="2">
    <source>
        <dbReference type="EMBL" id="RXS97453.1"/>
    </source>
</evidence>
<dbReference type="OrthoDB" id="116892at2"/>
<dbReference type="AlphaFoldDB" id="A0A4Q1SJ52"/>
<dbReference type="RefSeq" id="WP_129207232.1">
    <property type="nucleotide sequence ID" value="NZ_BMGU01000001.1"/>
</dbReference>
<evidence type="ECO:0000313" key="3">
    <source>
        <dbReference type="Proteomes" id="UP000290253"/>
    </source>
</evidence>
<gene>
    <name evidence="2" type="ORF">ESZ00_06025</name>
</gene>
<keyword evidence="3" id="KW-1185">Reference proteome</keyword>
<reference evidence="2 3" key="1">
    <citation type="journal article" date="2016" name="Int. J. Syst. Evol. Microbiol.">
        <title>Acidipila dinghuensis sp. nov., an acidobacterium isolated from forest soil.</title>
        <authorList>
            <person name="Jiang Y.W."/>
            <person name="Wang J."/>
            <person name="Chen M.H."/>
            <person name="Lv Y.Y."/>
            <person name="Qiu L.H."/>
        </authorList>
    </citation>
    <scope>NUCLEOTIDE SEQUENCE [LARGE SCALE GENOMIC DNA]</scope>
    <source>
        <strain evidence="2 3">DHOF10</strain>
    </source>
</reference>
<comment type="caution">
    <text evidence="2">The sequence shown here is derived from an EMBL/GenBank/DDBJ whole genome shotgun (WGS) entry which is preliminary data.</text>
</comment>
<accession>A0A4Q1SJ52</accession>
<sequence length="160" mass="17257">MRSRGWLLLLMMFALHCHAQTACPWVNQATVTDSPDGAVREAHTSVAADGNRCTFDYRDGEAAYSVEIAVQGVPDHGSNSTQPEVQCASPKTPLIGIGNEAAVCSIGAHRMHGAQVMGRVRDKSFFVIVRSHGDPDTPAVRQQLSEKTILIAEQVVGNLF</sequence>
<feature type="chain" id="PRO_5020447555" evidence="1">
    <location>
        <begin position="20"/>
        <end position="160"/>
    </location>
</feature>
<organism evidence="2 3">
    <name type="scientific">Silvibacterium dinghuense</name>
    <dbReference type="NCBI Taxonomy" id="1560006"/>
    <lineage>
        <taxon>Bacteria</taxon>
        <taxon>Pseudomonadati</taxon>
        <taxon>Acidobacteriota</taxon>
        <taxon>Terriglobia</taxon>
        <taxon>Terriglobales</taxon>
        <taxon>Acidobacteriaceae</taxon>
        <taxon>Silvibacterium</taxon>
    </lineage>
</organism>
<protein>
    <submittedName>
        <fullName evidence="2">Uncharacterized protein</fullName>
    </submittedName>
</protein>
<feature type="signal peptide" evidence="1">
    <location>
        <begin position="1"/>
        <end position="19"/>
    </location>
</feature>
<proteinExistence type="predicted"/>
<evidence type="ECO:0000256" key="1">
    <source>
        <dbReference type="SAM" id="SignalP"/>
    </source>
</evidence>
<dbReference type="Proteomes" id="UP000290253">
    <property type="component" value="Unassembled WGS sequence"/>
</dbReference>
<keyword evidence="1" id="KW-0732">Signal</keyword>